<dbReference type="RefSeq" id="WP_182705303.1">
    <property type="nucleotide sequence ID" value="NZ_JACJII010000001.1"/>
</dbReference>
<evidence type="ECO:0000313" key="2">
    <source>
        <dbReference type="Proteomes" id="UP000539313"/>
    </source>
</evidence>
<protein>
    <submittedName>
        <fullName evidence="1">Uncharacterized protein</fullName>
    </submittedName>
</protein>
<dbReference type="AlphaFoldDB" id="A0A7W3R8S2"/>
<keyword evidence="2" id="KW-1185">Reference proteome</keyword>
<accession>A0A7W3R8S2</accession>
<name>A0A7W3R8S2_9ACTN</name>
<proteinExistence type="predicted"/>
<dbReference type="EMBL" id="JACJII010000001">
    <property type="protein sequence ID" value="MBA9003600.1"/>
    <property type="molecule type" value="Genomic_DNA"/>
</dbReference>
<organism evidence="1 2">
    <name type="scientific">Thermomonospora cellulosilytica</name>
    <dbReference type="NCBI Taxonomy" id="1411118"/>
    <lineage>
        <taxon>Bacteria</taxon>
        <taxon>Bacillati</taxon>
        <taxon>Actinomycetota</taxon>
        <taxon>Actinomycetes</taxon>
        <taxon>Streptosporangiales</taxon>
        <taxon>Thermomonosporaceae</taxon>
        <taxon>Thermomonospora</taxon>
    </lineage>
</organism>
<sequence length="101" mass="11222">MKPLAEATGHVAAPIADVRRRLLELLEGARTEDGLIVVQGGWWYRAEYHLSPGDQGTRVTLLVFNAATTARWAVPLANRFFVGFQAEVHDGFQKLLHTLNP</sequence>
<comment type="caution">
    <text evidence="1">The sequence shown here is derived from an EMBL/GenBank/DDBJ whole genome shotgun (WGS) entry which is preliminary data.</text>
</comment>
<gene>
    <name evidence="1" type="ORF">HNR21_002482</name>
</gene>
<evidence type="ECO:0000313" key="1">
    <source>
        <dbReference type="EMBL" id="MBA9003600.1"/>
    </source>
</evidence>
<reference evidence="1 2" key="1">
    <citation type="submission" date="2020-08" db="EMBL/GenBank/DDBJ databases">
        <title>Sequencing the genomes of 1000 actinobacteria strains.</title>
        <authorList>
            <person name="Klenk H.-P."/>
        </authorList>
    </citation>
    <scope>NUCLEOTIDE SEQUENCE [LARGE SCALE GENOMIC DNA]</scope>
    <source>
        <strain evidence="1 2">DSM 45823</strain>
    </source>
</reference>
<dbReference type="Proteomes" id="UP000539313">
    <property type="component" value="Unassembled WGS sequence"/>
</dbReference>